<dbReference type="InterPro" id="IPR001680">
    <property type="entry name" value="WD40_rpt"/>
</dbReference>
<accession>A0AA88U224</accession>
<comment type="caution">
    <text evidence="3">The sequence shown here is derived from an EMBL/GenBank/DDBJ whole genome shotgun (WGS) entry which is preliminary data.</text>
</comment>
<dbReference type="PANTHER" id="PTHR44436:SF1">
    <property type="entry name" value="F-BOX_WD REPEAT-CONTAINING PROTEIN 2"/>
    <property type="match status" value="1"/>
</dbReference>
<reference evidence="3" key="1">
    <citation type="submission" date="2022-12" db="EMBL/GenBank/DDBJ databases">
        <title>Draft genome assemblies for two species of Escallonia (Escalloniales).</title>
        <authorList>
            <person name="Chanderbali A."/>
            <person name="Dervinis C."/>
            <person name="Anghel I."/>
            <person name="Soltis D."/>
            <person name="Soltis P."/>
            <person name="Zapata F."/>
        </authorList>
    </citation>
    <scope>NUCLEOTIDE SEQUENCE</scope>
    <source>
        <strain evidence="3">UCBG92.1500</strain>
        <tissue evidence="3">Leaf</tissue>
    </source>
</reference>
<evidence type="ECO:0000256" key="2">
    <source>
        <dbReference type="ARBA" id="ARBA00022737"/>
    </source>
</evidence>
<dbReference type="InterPro" id="IPR015943">
    <property type="entry name" value="WD40/YVTN_repeat-like_dom_sf"/>
</dbReference>
<dbReference type="SMART" id="SM00320">
    <property type="entry name" value="WD40"/>
    <property type="match status" value="4"/>
</dbReference>
<gene>
    <name evidence="3" type="ORF">RJ640_027653</name>
</gene>
<dbReference type="EMBL" id="JAVXUO010002926">
    <property type="protein sequence ID" value="KAK2968264.1"/>
    <property type="molecule type" value="Genomic_DNA"/>
</dbReference>
<keyword evidence="4" id="KW-1185">Reference proteome</keyword>
<evidence type="ECO:0000256" key="1">
    <source>
        <dbReference type="ARBA" id="ARBA00022574"/>
    </source>
</evidence>
<dbReference type="SUPFAM" id="SSF50998">
    <property type="entry name" value="Quinoprotein alcohol dehydrogenase-like"/>
    <property type="match status" value="1"/>
</dbReference>
<dbReference type="Pfam" id="PF00400">
    <property type="entry name" value="WD40"/>
    <property type="match status" value="1"/>
</dbReference>
<protein>
    <submittedName>
        <fullName evidence="3">Uncharacterized protein</fullName>
    </submittedName>
</protein>
<keyword evidence="2" id="KW-0677">Repeat</keyword>
<keyword evidence="1" id="KW-0853">WD repeat</keyword>
<dbReference type="InterPro" id="IPR011047">
    <property type="entry name" value="Quinoprotein_ADH-like_sf"/>
</dbReference>
<name>A0AA88U224_9ASTE</name>
<dbReference type="PANTHER" id="PTHR44436">
    <property type="entry name" value="F-BOX/WD REPEAT-CONTAINING PROTEIN 2"/>
    <property type="match status" value="1"/>
</dbReference>
<proteinExistence type="predicted"/>
<dbReference type="AlphaFoldDB" id="A0AA88U224"/>
<evidence type="ECO:0000313" key="4">
    <source>
        <dbReference type="Proteomes" id="UP001187471"/>
    </source>
</evidence>
<dbReference type="Gene3D" id="2.130.10.10">
    <property type="entry name" value="YVTN repeat-like/Quinoprotein amine dehydrogenase"/>
    <property type="match status" value="1"/>
</dbReference>
<organism evidence="3 4">
    <name type="scientific">Escallonia rubra</name>
    <dbReference type="NCBI Taxonomy" id="112253"/>
    <lineage>
        <taxon>Eukaryota</taxon>
        <taxon>Viridiplantae</taxon>
        <taxon>Streptophyta</taxon>
        <taxon>Embryophyta</taxon>
        <taxon>Tracheophyta</taxon>
        <taxon>Spermatophyta</taxon>
        <taxon>Magnoliopsida</taxon>
        <taxon>eudicotyledons</taxon>
        <taxon>Gunneridae</taxon>
        <taxon>Pentapetalae</taxon>
        <taxon>asterids</taxon>
        <taxon>campanulids</taxon>
        <taxon>Escalloniales</taxon>
        <taxon>Escalloniaceae</taxon>
        <taxon>Escallonia</taxon>
    </lineage>
</organism>
<dbReference type="InterPro" id="IPR042627">
    <property type="entry name" value="FBXW2"/>
</dbReference>
<dbReference type="Proteomes" id="UP001187471">
    <property type="component" value="Unassembled WGS sequence"/>
</dbReference>
<sequence>MRLWSVGSYKCLDEFSLPDRAPLVDFDFDESKVMFSYPMVVTSIYAVYTHVHLFYCNFFPHLIQQRMDGCKDDQIYAHMNCAEWPNAHIRYLDPNAVVGCEDGRARVFDMYLKKWSQIIKIHDGPVTCLSLTEDQMIIGGSSVGSITVSCSSANERVATLRSYGSAGISTLCFNPSSHLLFAGSFAGHASCWDLRVSSVNFLTQNKPTPIVPGGIPCPDALGNSRRTRKPVWETRVSPNVIHSIHHLRNDTRTLVMGGIDGVLRVADQQTGEVVSRYIIEGRSSSSSVPGGSRRLVERKKAERIAEDTRLDLMPRTSRPSINCVAVGMQKVVTTHPDNYVRVWKFDK</sequence>
<evidence type="ECO:0000313" key="3">
    <source>
        <dbReference type="EMBL" id="KAK2968264.1"/>
    </source>
</evidence>